<proteinExistence type="predicted"/>
<keyword evidence="2" id="KW-1185">Reference proteome</keyword>
<comment type="caution">
    <text evidence="1">The sequence shown here is derived from an EMBL/GenBank/DDBJ whole genome shotgun (WGS) entry which is preliminary data.</text>
</comment>
<feature type="non-terminal residue" evidence="1">
    <location>
        <position position="1"/>
    </location>
</feature>
<reference evidence="1" key="1">
    <citation type="submission" date="2022-07" db="EMBL/GenBank/DDBJ databases">
        <title>Phylogenomic reconstructions and comparative analyses of Kickxellomycotina fungi.</title>
        <authorList>
            <person name="Reynolds N.K."/>
            <person name="Stajich J.E."/>
            <person name="Barry K."/>
            <person name="Grigoriev I.V."/>
            <person name="Crous P."/>
            <person name="Smith M.E."/>
        </authorList>
    </citation>
    <scope>NUCLEOTIDE SEQUENCE</scope>
    <source>
        <strain evidence="1">CBS 102833</strain>
    </source>
</reference>
<evidence type="ECO:0000313" key="2">
    <source>
        <dbReference type="Proteomes" id="UP001140096"/>
    </source>
</evidence>
<dbReference type="EMBL" id="JANBUP010004836">
    <property type="protein sequence ID" value="KAJ2793112.1"/>
    <property type="molecule type" value="Genomic_DNA"/>
</dbReference>
<feature type="non-terminal residue" evidence="1">
    <location>
        <position position="323"/>
    </location>
</feature>
<dbReference type="Proteomes" id="UP001140096">
    <property type="component" value="Unassembled WGS sequence"/>
</dbReference>
<protein>
    <submittedName>
        <fullName evidence="1">Uncharacterized protein</fullName>
    </submittedName>
</protein>
<name>A0ACC1KR60_9FUNG</name>
<sequence length="323" mass="34090">LVSIVDDDVPPPLAGTRPPPLAVPDASLNSPVYTAPAVATPPPPPIKLKLKLSKVASSAVLDTISSPLAREIPPATPSPPPPPPVPATPLPPSLAPVTPLPPDTPVTPVVKTETVVSSGIDGATRKLLHRVLRKLSRHADAFPFMRPVDVILDGCPTYYDVIKQPMDLGTVKRKLEGGEYATAEQFEADVRLMLANCYAFNPPGTPVHLMGESVERAFDSEWSKCGISADKTAPAVPLTPKATTPKAATTPKISKITAAKRKSFQSTSSSAALLAHSPQVPVPALESASSKRPKTGDAKPSSRDLDDPDAIMEYLDENQTKKS</sequence>
<organism evidence="1 2">
    <name type="scientific">Coemansia furcata</name>
    <dbReference type="NCBI Taxonomy" id="417177"/>
    <lineage>
        <taxon>Eukaryota</taxon>
        <taxon>Fungi</taxon>
        <taxon>Fungi incertae sedis</taxon>
        <taxon>Zoopagomycota</taxon>
        <taxon>Kickxellomycotina</taxon>
        <taxon>Kickxellomycetes</taxon>
        <taxon>Kickxellales</taxon>
        <taxon>Kickxellaceae</taxon>
        <taxon>Coemansia</taxon>
    </lineage>
</organism>
<evidence type="ECO:0000313" key="1">
    <source>
        <dbReference type="EMBL" id="KAJ2793112.1"/>
    </source>
</evidence>
<gene>
    <name evidence="1" type="ORF">H4S07_007151</name>
</gene>
<accession>A0ACC1KR60</accession>